<feature type="domain" description="CheW-like" evidence="1">
    <location>
        <begin position="3"/>
        <end position="143"/>
    </location>
</feature>
<evidence type="ECO:0000313" key="2">
    <source>
        <dbReference type="EMBL" id="RFU71001.1"/>
    </source>
</evidence>
<sequence>MNPLKVIVFQINAEEYAINVNHVYSIEKVQAITRVPGVSAFIKGVVNLRGVVIPVIDLKERFGLGSTLSDDQTRLLIVSWNDLELALVVEAANDVIDIQEDNIEPTPDTVGEIHEGFLQGIVKLENRLFTMLHLEKVLNIMDKHEISHT</sequence>
<comment type="caution">
    <text evidence="2">The sequence shown here is derived from an EMBL/GenBank/DDBJ whole genome shotgun (WGS) entry which is preliminary data.</text>
</comment>
<protein>
    <submittedName>
        <fullName evidence="2">Purine-binding chemotaxis protein CheW</fullName>
    </submittedName>
</protein>
<keyword evidence="3" id="KW-1185">Reference proteome</keyword>
<dbReference type="SMART" id="SM00260">
    <property type="entry name" value="CheW"/>
    <property type="match status" value="1"/>
</dbReference>
<dbReference type="PROSITE" id="PS50851">
    <property type="entry name" value="CHEW"/>
    <property type="match status" value="1"/>
</dbReference>
<evidence type="ECO:0000259" key="1">
    <source>
        <dbReference type="PROSITE" id="PS50851"/>
    </source>
</evidence>
<dbReference type="Pfam" id="PF01584">
    <property type="entry name" value="CheW"/>
    <property type="match status" value="1"/>
</dbReference>
<organism evidence="2 3">
    <name type="scientific">Peribacillus saganii</name>
    <dbReference type="NCBI Taxonomy" id="2303992"/>
    <lineage>
        <taxon>Bacteria</taxon>
        <taxon>Bacillati</taxon>
        <taxon>Bacillota</taxon>
        <taxon>Bacilli</taxon>
        <taxon>Bacillales</taxon>
        <taxon>Bacillaceae</taxon>
        <taxon>Peribacillus</taxon>
    </lineage>
</organism>
<dbReference type="InterPro" id="IPR039315">
    <property type="entry name" value="CheW"/>
</dbReference>
<dbReference type="PANTHER" id="PTHR22617">
    <property type="entry name" value="CHEMOTAXIS SENSOR HISTIDINE KINASE-RELATED"/>
    <property type="match status" value="1"/>
</dbReference>
<dbReference type="GO" id="GO:0006935">
    <property type="term" value="P:chemotaxis"/>
    <property type="evidence" value="ECO:0007669"/>
    <property type="project" value="InterPro"/>
</dbReference>
<dbReference type="AlphaFoldDB" id="A0A372LS35"/>
<dbReference type="InterPro" id="IPR002545">
    <property type="entry name" value="CheW-lke_dom"/>
</dbReference>
<name>A0A372LS35_9BACI</name>
<dbReference type="GO" id="GO:0007165">
    <property type="term" value="P:signal transduction"/>
    <property type="evidence" value="ECO:0007669"/>
    <property type="project" value="InterPro"/>
</dbReference>
<proteinExistence type="predicted"/>
<gene>
    <name evidence="2" type="ORF">D0469_03410</name>
</gene>
<evidence type="ECO:0000313" key="3">
    <source>
        <dbReference type="Proteomes" id="UP000264541"/>
    </source>
</evidence>
<dbReference type="PANTHER" id="PTHR22617:SF23">
    <property type="entry name" value="CHEMOTAXIS PROTEIN CHEW"/>
    <property type="match status" value="1"/>
</dbReference>
<dbReference type="Proteomes" id="UP000264541">
    <property type="component" value="Unassembled WGS sequence"/>
</dbReference>
<dbReference type="SUPFAM" id="SSF50341">
    <property type="entry name" value="CheW-like"/>
    <property type="match status" value="1"/>
</dbReference>
<dbReference type="Gene3D" id="2.40.50.180">
    <property type="entry name" value="CheA-289, Domain 4"/>
    <property type="match status" value="1"/>
</dbReference>
<dbReference type="RefSeq" id="WP_117325228.1">
    <property type="nucleotide sequence ID" value="NZ_QVTE01000008.1"/>
</dbReference>
<dbReference type="InterPro" id="IPR036061">
    <property type="entry name" value="CheW-like_dom_sf"/>
</dbReference>
<dbReference type="EMBL" id="QVTE01000008">
    <property type="protein sequence ID" value="RFU71001.1"/>
    <property type="molecule type" value="Genomic_DNA"/>
</dbReference>
<reference evidence="2 3" key="1">
    <citation type="submission" date="2018-08" db="EMBL/GenBank/DDBJ databases">
        <title>Bacillus chawlae sp. nov., Bacillus glennii sp. nov., and Bacillus saganii sp. nov. Isolated from the Vehicle Assembly Building at Kennedy Space Center where the Viking Spacecraft were Assembled.</title>
        <authorList>
            <person name="Seuylemezian A."/>
            <person name="Vaishampayan P."/>
        </authorList>
    </citation>
    <scope>NUCLEOTIDE SEQUENCE [LARGE SCALE GENOMIC DNA]</scope>
    <source>
        <strain evidence="2 3">V47-23a</strain>
    </source>
</reference>
<dbReference type="OrthoDB" id="9794382at2"/>
<accession>A0A372LS35</accession>
<dbReference type="GO" id="GO:0005829">
    <property type="term" value="C:cytosol"/>
    <property type="evidence" value="ECO:0007669"/>
    <property type="project" value="TreeGrafter"/>
</dbReference>
<dbReference type="Gene3D" id="2.30.30.40">
    <property type="entry name" value="SH3 Domains"/>
    <property type="match status" value="1"/>
</dbReference>